<dbReference type="PANTHER" id="PTHR31265:SF61">
    <property type="entry name" value="PROTEIN DUF642 L-GALACTONO-1,4-LACTONE-RESPONSIVE GENE 1"/>
    <property type="match status" value="1"/>
</dbReference>
<evidence type="ECO:0000256" key="6">
    <source>
        <dbReference type="SAM" id="SignalP"/>
    </source>
</evidence>
<name>A0AAV1E1H2_OLDCO</name>
<dbReference type="InterPro" id="IPR006946">
    <property type="entry name" value="DGR2-like_dom"/>
</dbReference>
<dbReference type="SUPFAM" id="SSF49785">
    <property type="entry name" value="Galactose-binding domain-like"/>
    <property type="match status" value="1"/>
</dbReference>
<dbReference type="AlphaFoldDB" id="A0AAV1E1H2"/>
<keyword evidence="5" id="KW-0325">Glycoprotein</keyword>
<evidence type="ECO:0000313" key="9">
    <source>
        <dbReference type="Proteomes" id="UP001161247"/>
    </source>
</evidence>
<comment type="subcellular location">
    <subcellularLocation>
        <location evidence="1">Secreted</location>
        <location evidence="1">Cell wall</location>
    </subcellularLocation>
</comment>
<dbReference type="PANTHER" id="PTHR31265">
    <property type="entry name" value="OS02G0527500 PROTEIN-RELATED"/>
    <property type="match status" value="1"/>
</dbReference>
<organism evidence="8 9">
    <name type="scientific">Oldenlandia corymbosa var. corymbosa</name>
    <dbReference type="NCBI Taxonomy" id="529605"/>
    <lineage>
        <taxon>Eukaryota</taxon>
        <taxon>Viridiplantae</taxon>
        <taxon>Streptophyta</taxon>
        <taxon>Embryophyta</taxon>
        <taxon>Tracheophyta</taxon>
        <taxon>Spermatophyta</taxon>
        <taxon>Magnoliopsida</taxon>
        <taxon>eudicotyledons</taxon>
        <taxon>Gunneridae</taxon>
        <taxon>Pentapetalae</taxon>
        <taxon>asterids</taxon>
        <taxon>lamiids</taxon>
        <taxon>Gentianales</taxon>
        <taxon>Rubiaceae</taxon>
        <taxon>Rubioideae</taxon>
        <taxon>Spermacoceae</taxon>
        <taxon>Hedyotis-Oldenlandia complex</taxon>
        <taxon>Oldenlandia</taxon>
    </lineage>
</organism>
<dbReference type="InterPro" id="IPR052437">
    <property type="entry name" value="Pectin_Meth_Modulator"/>
</dbReference>
<proteinExistence type="predicted"/>
<dbReference type="Gene3D" id="2.60.120.260">
    <property type="entry name" value="Galactose-binding domain-like"/>
    <property type="match status" value="2"/>
</dbReference>
<sequence length="369" mass="40453">MNSISVTLVLLCATLPVALSLIEGLVYNGNFEHGPKSWQLSGSHILDPHALPNWVISGFVEYIKSGQKQGDMVLPVPRGNSALRLGNNASIRTTIQVTKGLFYSLTFGVSRTCAQDEKLNLSVIPNSEANDSAMLPMQTMYSTDGWDTFSWGFLAEASKVDIVFHHPQTDKYNPGCGPIIDLVALKAFPPHTRRQGIVKNGNFEEGPYVIPNTTWGVLIPSNIEDDHCPLVGWVVESLKAVRYIDSDHFAVPEGKRAVELVAGRESVIAQTLRSIPNTVYNLEFFVGDAKNLCEGSMLVEVFAGNSTFRVPYESKGKGGSKLVRLQFKAVSSRSKIRFLSSYYHMKSDFSGSLCGPVVDGVRIRVAPRA</sequence>
<keyword evidence="9" id="KW-1185">Reference proteome</keyword>
<protein>
    <submittedName>
        <fullName evidence="8">OLC1v1014659C2</fullName>
    </submittedName>
</protein>
<accession>A0AAV1E1H2</accession>
<evidence type="ECO:0000256" key="5">
    <source>
        <dbReference type="ARBA" id="ARBA00023180"/>
    </source>
</evidence>
<evidence type="ECO:0000256" key="1">
    <source>
        <dbReference type="ARBA" id="ARBA00004191"/>
    </source>
</evidence>
<evidence type="ECO:0000256" key="3">
    <source>
        <dbReference type="ARBA" id="ARBA00022525"/>
    </source>
</evidence>
<evidence type="ECO:0000256" key="2">
    <source>
        <dbReference type="ARBA" id="ARBA00022512"/>
    </source>
</evidence>
<dbReference type="Pfam" id="PF04862">
    <property type="entry name" value="DUF642"/>
    <property type="match status" value="2"/>
</dbReference>
<keyword evidence="2" id="KW-0134">Cell wall</keyword>
<keyword evidence="4 6" id="KW-0732">Signal</keyword>
<dbReference type="InterPro" id="IPR008979">
    <property type="entry name" value="Galactose-bd-like_sf"/>
</dbReference>
<feature type="signal peptide" evidence="6">
    <location>
        <begin position="1"/>
        <end position="20"/>
    </location>
</feature>
<evidence type="ECO:0000256" key="4">
    <source>
        <dbReference type="ARBA" id="ARBA00022729"/>
    </source>
</evidence>
<reference evidence="8" key="1">
    <citation type="submission" date="2023-03" db="EMBL/GenBank/DDBJ databases">
        <authorList>
            <person name="Julca I."/>
        </authorList>
    </citation>
    <scope>NUCLEOTIDE SEQUENCE</scope>
</reference>
<dbReference type="EMBL" id="OX459124">
    <property type="protein sequence ID" value="CAI9114039.1"/>
    <property type="molecule type" value="Genomic_DNA"/>
</dbReference>
<feature type="domain" description="DUF642" evidence="7">
    <location>
        <begin position="197"/>
        <end position="364"/>
    </location>
</feature>
<feature type="domain" description="DUF642" evidence="7">
    <location>
        <begin position="24"/>
        <end position="186"/>
    </location>
</feature>
<dbReference type="FunFam" id="2.60.120.260:FF:000031">
    <property type="entry name" value="DUF642 family protein"/>
    <property type="match status" value="1"/>
</dbReference>
<evidence type="ECO:0000259" key="7">
    <source>
        <dbReference type="Pfam" id="PF04862"/>
    </source>
</evidence>
<gene>
    <name evidence="8" type="ORF">OLC1_LOCUS20904</name>
</gene>
<keyword evidence="3" id="KW-0964">Secreted</keyword>
<feature type="chain" id="PRO_5043751604" evidence="6">
    <location>
        <begin position="21"/>
        <end position="369"/>
    </location>
</feature>
<evidence type="ECO:0000313" key="8">
    <source>
        <dbReference type="EMBL" id="CAI9114039.1"/>
    </source>
</evidence>
<dbReference type="Proteomes" id="UP001161247">
    <property type="component" value="Chromosome 7"/>
</dbReference>